<gene>
    <name evidence="2" type="ORF">DKW60_21165</name>
</gene>
<dbReference type="OrthoDB" id="9815173at2"/>
<evidence type="ECO:0000313" key="3">
    <source>
        <dbReference type="Proteomes" id="UP000245539"/>
    </source>
</evidence>
<organism evidence="2 3">
    <name type="scientific">Leucothrix pacifica</name>
    <dbReference type="NCBI Taxonomy" id="1247513"/>
    <lineage>
        <taxon>Bacteria</taxon>
        <taxon>Pseudomonadati</taxon>
        <taxon>Pseudomonadota</taxon>
        <taxon>Gammaproteobacteria</taxon>
        <taxon>Thiotrichales</taxon>
        <taxon>Thiotrichaceae</taxon>
        <taxon>Leucothrix</taxon>
    </lineage>
</organism>
<dbReference type="AlphaFoldDB" id="A0A317C1B1"/>
<dbReference type="InterPro" id="IPR012337">
    <property type="entry name" value="RNaseH-like_sf"/>
</dbReference>
<reference evidence="2 3" key="1">
    <citation type="submission" date="2018-05" db="EMBL/GenBank/DDBJ databases">
        <title>Leucothrix arctica sp. nov., isolated from Arctic seawater.</title>
        <authorList>
            <person name="Choi A."/>
            <person name="Baek K."/>
        </authorList>
    </citation>
    <scope>NUCLEOTIDE SEQUENCE [LARGE SCALE GENOMIC DNA]</scope>
    <source>
        <strain evidence="2 3">JCM 18388</strain>
    </source>
</reference>
<protein>
    <submittedName>
        <fullName evidence="2">Transposase</fullName>
    </submittedName>
</protein>
<evidence type="ECO:0000313" key="2">
    <source>
        <dbReference type="EMBL" id="PWQ92436.1"/>
    </source>
</evidence>
<proteinExistence type="predicted"/>
<dbReference type="Pfam" id="PF13701">
    <property type="entry name" value="DDE_Tnp_1_4"/>
    <property type="match status" value="1"/>
</dbReference>
<name>A0A317C1B1_9GAMM</name>
<dbReference type="Proteomes" id="UP000245539">
    <property type="component" value="Unassembled WGS sequence"/>
</dbReference>
<keyword evidence="3" id="KW-1185">Reference proteome</keyword>
<feature type="domain" description="Transposase DDE" evidence="1">
    <location>
        <begin position="86"/>
        <end position="469"/>
    </location>
</feature>
<accession>A0A317C1B1</accession>
<comment type="caution">
    <text evidence="2">The sequence shown here is derived from an EMBL/GenBank/DDBJ whole genome shotgun (WGS) entry which is preliminary data.</text>
</comment>
<dbReference type="RefSeq" id="WP_109839658.1">
    <property type="nucleotide sequence ID" value="NZ_QGKM01000089.1"/>
</dbReference>
<sequence>MVLPPKSIHPASEAALPDKTSLYEAIQVDTFAGKVQVSWNSEAAFTPLGQLPFFIEFLKLGGRFEPWVTDCPLHYTSNNAPKKVNVLGSLFLSILSGHNRYTHLNILRGDTVNTRLLGMDKVVSDSSAINALKRMDETRAITWLQDHLQQSYEPLLTHPWILDVDVTVKPLYGHQEGAVLGYNPHKRGRPSHTYHSYLMANTRLVLEVNVQAGNQSGSAHSMPGLITLIQRLPDGQRPAFVRGDCDWGNDGVMKELETLGQQYLFKVKRTRRVKQLIAKLHGQGEWQRFNQDWEVKESVLQLTGWARERRVIVTRRRLRGDALVLEKQSGGQQELAFIDGPEDMRLYEYSVLVTDLPDDLIALMQHYRSRADCENVFDEIKNQWGWGGFVTRQQQTSQIMARMVALVYNWWNLFSRLAIPEKHHEAITSRPLLLSSIGQLTRSGRQQHIRITSTHAEQRKIQAAYARIHAYFTTLKSTATQLAKKEVWRQIAIKCVEYLLHPSGSSPELACLN</sequence>
<dbReference type="InterPro" id="IPR025668">
    <property type="entry name" value="Tnp_DDE_dom"/>
</dbReference>
<dbReference type="SUPFAM" id="SSF53098">
    <property type="entry name" value="Ribonuclease H-like"/>
    <property type="match status" value="1"/>
</dbReference>
<evidence type="ECO:0000259" key="1">
    <source>
        <dbReference type="Pfam" id="PF13701"/>
    </source>
</evidence>
<dbReference type="EMBL" id="QGKM01000089">
    <property type="protein sequence ID" value="PWQ92436.1"/>
    <property type="molecule type" value="Genomic_DNA"/>
</dbReference>